<name>A0ABQ6CBR3_9HYPH</name>
<feature type="region of interest" description="Disordered" evidence="1">
    <location>
        <begin position="20"/>
        <end position="59"/>
    </location>
</feature>
<dbReference type="Gene3D" id="2.60.40.1880">
    <property type="entry name" value="Invasion associated locus B (IalB) protein"/>
    <property type="match status" value="1"/>
</dbReference>
<evidence type="ECO:0008006" key="5">
    <source>
        <dbReference type="Google" id="ProtNLM"/>
    </source>
</evidence>
<keyword evidence="2" id="KW-0732">Signal</keyword>
<dbReference type="EMBL" id="BSPC01000005">
    <property type="protein sequence ID" value="GLS17385.1"/>
    <property type="molecule type" value="Genomic_DNA"/>
</dbReference>
<dbReference type="Proteomes" id="UP001156882">
    <property type="component" value="Unassembled WGS sequence"/>
</dbReference>
<reference evidence="4" key="1">
    <citation type="journal article" date="2019" name="Int. J. Syst. Evol. Microbiol.">
        <title>The Global Catalogue of Microorganisms (GCM) 10K type strain sequencing project: providing services to taxonomists for standard genome sequencing and annotation.</title>
        <authorList>
            <consortium name="The Broad Institute Genomics Platform"/>
            <consortium name="The Broad Institute Genome Sequencing Center for Infectious Disease"/>
            <person name="Wu L."/>
            <person name="Ma J."/>
        </authorList>
    </citation>
    <scope>NUCLEOTIDE SEQUENCE [LARGE SCALE GENOMIC DNA]</scope>
    <source>
        <strain evidence="4">NBRC 101365</strain>
    </source>
</reference>
<feature type="signal peptide" evidence="2">
    <location>
        <begin position="1"/>
        <end position="19"/>
    </location>
</feature>
<evidence type="ECO:0000313" key="4">
    <source>
        <dbReference type="Proteomes" id="UP001156882"/>
    </source>
</evidence>
<feature type="compositionally biased region" description="Low complexity" evidence="1">
    <location>
        <begin position="47"/>
        <end position="59"/>
    </location>
</feature>
<evidence type="ECO:0000313" key="3">
    <source>
        <dbReference type="EMBL" id="GLS17385.1"/>
    </source>
</evidence>
<organism evidence="3 4">
    <name type="scientific">Labrys miyagiensis</name>
    <dbReference type="NCBI Taxonomy" id="346912"/>
    <lineage>
        <taxon>Bacteria</taxon>
        <taxon>Pseudomonadati</taxon>
        <taxon>Pseudomonadota</taxon>
        <taxon>Alphaproteobacteria</taxon>
        <taxon>Hyphomicrobiales</taxon>
        <taxon>Xanthobacteraceae</taxon>
        <taxon>Labrys</taxon>
    </lineage>
</organism>
<sequence>MLKTALSLAFVLLAGVAQAQTPPQTPPAQAAPQTQGQSTIPLQPQTPAAAPSPLPGGASSLQETYEDWRVFCSAPNNVKQCTLQEVLSDQKSGQRVLAVELSPTPDGGMTGNLVMPFGLLFSAGVALALDQNPSGQALPFQTCIPAGCLVPLSLDARTIAALRNGSQVKLNTKSIDATAKPLVFNVSLKGFGTALDRALAIVK</sequence>
<comment type="caution">
    <text evidence="3">The sequence shown here is derived from an EMBL/GenBank/DDBJ whole genome shotgun (WGS) entry which is preliminary data.</text>
</comment>
<accession>A0ABQ6CBR3</accession>
<dbReference type="InterPro" id="IPR010642">
    <property type="entry name" value="Invasion_prot_B"/>
</dbReference>
<gene>
    <name evidence="3" type="ORF">GCM10007874_04000</name>
</gene>
<evidence type="ECO:0000256" key="2">
    <source>
        <dbReference type="SAM" id="SignalP"/>
    </source>
</evidence>
<protein>
    <recommendedName>
        <fullName evidence="5">Invasion associated locus B family protein</fullName>
    </recommendedName>
</protein>
<feature type="compositionally biased region" description="Polar residues" evidence="1">
    <location>
        <begin position="36"/>
        <end position="46"/>
    </location>
</feature>
<keyword evidence="4" id="KW-1185">Reference proteome</keyword>
<feature type="compositionally biased region" description="Low complexity" evidence="1">
    <location>
        <begin position="20"/>
        <end position="35"/>
    </location>
</feature>
<dbReference type="InterPro" id="IPR038696">
    <property type="entry name" value="IalB_sf"/>
</dbReference>
<dbReference type="RefSeq" id="WP_284310208.1">
    <property type="nucleotide sequence ID" value="NZ_BSPC01000005.1"/>
</dbReference>
<evidence type="ECO:0000256" key="1">
    <source>
        <dbReference type="SAM" id="MobiDB-lite"/>
    </source>
</evidence>
<proteinExistence type="predicted"/>
<dbReference type="Pfam" id="PF06776">
    <property type="entry name" value="IalB"/>
    <property type="match status" value="1"/>
</dbReference>
<feature type="chain" id="PRO_5047008449" description="Invasion associated locus B family protein" evidence="2">
    <location>
        <begin position="20"/>
        <end position="203"/>
    </location>
</feature>